<dbReference type="Gene3D" id="3.40.50.1700">
    <property type="entry name" value="Glycoside hydrolase family 3 C-terminal domain"/>
    <property type="match status" value="1"/>
</dbReference>
<feature type="domain" description="Glycoside hydrolase family 3 N-terminal" evidence="8">
    <location>
        <begin position="5"/>
        <end position="325"/>
    </location>
</feature>
<dbReference type="Gene3D" id="3.20.20.300">
    <property type="entry name" value="Glycoside hydrolase, family 3, N-terminal domain"/>
    <property type="match status" value="1"/>
</dbReference>
<proteinExistence type="inferred from homology"/>
<accession>A0A225AH89</accession>
<dbReference type="InterPro" id="IPR000182">
    <property type="entry name" value="GNAT_dom"/>
</dbReference>
<comment type="similarity">
    <text evidence="1">Belongs to the glycosyl hydrolase 3 family.</text>
</comment>
<gene>
    <name evidence="9" type="ORF">UA08_06918</name>
</gene>
<name>A0A225AH89_TALAT</name>
<dbReference type="AlphaFoldDB" id="A0A225AH89"/>
<dbReference type="GO" id="GO:0009254">
    <property type="term" value="P:peptidoglycan turnover"/>
    <property type="evidence" value="ECO:0007669"/>
    <property type="project" value="TreeGrafter"/>
</dbReference>
<dbReference type="STRING" id="1441469.A0A225AH89"/>
<dbReference type="InterPro" id="IPR050226">
    <property type="entry name" value="NagZ_Beta-hexosaminidase"/>
</dbReference>
<evidence type="ECO:0000256" key="4">
    <source>
        <dbReference type="ARBA" id="ARBA00023277"/>
    </source>
</evidence>
<protein>
    <recommendedName>
        <fullName evidence="11">Glycoside hydrolase family 3 N-terminal domain-containing protein</fullName>
    </recommendedName>
</protein>
<dbReference type="SUPFAM" id="SSF55729">
    <property type="entry name" value="Acyl-CoA N-acyltransferases (Nat)"/>
    <property type="match status" value="1"/>
</dbReference>
<dbReference type="Pfam" id="PF00583">
    <property type="entry name" value="Acetyltransf_1"/>
    <property type="match status" value="1"/>
</dbReference>
<organism evidence="9 10">
    <name type="scientific">Talaromyces atroroseus</name>
    <dbReference type="NCBI Taxonomy" id="1441469"/>
    <lineage>
        <taxon>Eukaryota</taxon>
        <taxon>Fungi</taxon>
        <taxon>Dikarya</taxon>
        <taxon>Ascomycota</taxon>
        <taxon>Pezizomycotina</taxon>
        <taxon>Eurotiomycetes</taxon>
        <taxon>Eurotiomycetidae</taxon>
        <taxon>Eurotiales</taxon>
        <taxon>Trichocomaceae</taxon>
        <taxon>Talaromyces</taxon>
        <taxon>Talaromyces sect. Trachyspermi</taxon>
    </lineage>
</organism>
<keyword evidence="10" id="KW-1185">Reference proteome</keyword>
<keyword evidence="2" id="KW-0378">Hydrolase</keyword>
<evidence type="ECO:0000256" key="1">
    <source>
        <dbReference type="ARBA" id="ARBA00005336"/>
    </source>
</evidence>
<dbReference type="CDD" id="cd04301">
    <property type="entry name" value="NAT_SF"/>
    <property type="match status" value="1"/>
</dbReference>
<feature type="domain" description="N-acetyltransferase" evidence="7">
    <location>
        <begin position="640"/>
        <end position="713"/>
    </location>
</feature>
<feature type="region of interest" description="Disordered" evidence="6">
    <location>
        <begin position="400"/>
        <end position="419"/>
    </location>
</feature>
<evidence type="ECO:0000259" key="8">
    <source>
        <dbReference type="Pfam" id="PF00933"/>
    </source>
</evidence>
<dbReference type="InterPro" id="IPR036962">
    <property type="entry name" value="Glyco_hydro_3_N_sf"/>
</dbReference>
<dbReference type="Pfam" id="PF00933">
    <property type="entry name" value="Glyco_hydro_3"/>
    <property type="match status" value="1"/>
</dbReference>
<evidence type="ECO:0008006" key="11">
    <source>
        <dbReference type="Google" id="ProtNLM"/>
    </source>
</evidence>
<dbReference type="PANTHER" id="PTHR30480:SF8">
    <property type="entry name" value="PUTATIVE (AFU_ORTHOLOGUE AFUA_8G04060)-RELATED"/>
    <property type="match status" value="1"/>
</dbReference>
<feature type="compositionally biased region" description="Low complexity" evidence="6">
    <location>
        <begin position="408"/>
        <end position="417"/>
    </location>
</feature>
<dbReference type="InterPro" id="IPR036881">
    <property type="entry name" value="Glyco_hydro_3_C_sf"/>
</dbReference>
<keyword evidence="3" id="KW-0325">Glycoprotein</keyword>
<keyword evidence="4" id="KW-0119">Carbohydrate metabolism</keyword>
<evidence type="ECO:0000313" key="9">
    <source>
        <dbReference type="EMBL" id="OKL57524.1"/>
    </source>
</evidence>
<sequence length="960" mass="104823">MLDSLDSQIGSLLSMGFEGTTVTPQVKSLIEDYRVGAVCLQAKNLKSAPQAIEKVAYDAGYSEPLLISLDQENGGVNSIFDPDYFHQFPSAMGLAACRSRDLTRSVSRAAAKELACIGVNWLVGPVFDVHSDTKPQPMGVRCFGEYPEIVAEHALESMLGYQEGGILTCIKHFPGFGNLDFLGSPADIPNVSGTFDQLLSTSLIPFQAAIDNGADSVLVGACGMPDVKDAQVPYSCLSYAVVTTLLRRRMGFGGVILSDCLEIEALYEGVGVSQAAAMAISAGCDVIMLCQSHSNQVEAIRGIKAAIVSGLLSKDHIEAAAGRVRKMKRRRLSWERAWNPGGLSALDIMKPAHKALSKSAYNASITLVRDVHHCIPLSKHSAPNDVLLLLTPLVEPFGHLPNDEKSSQHSSSPSTPSRQVNIARHINHRDKNYLEGEGTFQELGVALAKRWRGKVVHTSYTASGISPLHERLVSEASAVILLTADGVRNVYQYGFTKYIVSLCQSNNAQSSASSVASSSPDKPCKACIVVAVSSPYDFMNDRQVSTYICTYDLTAPPLNTLVRILFGNLKPSGLPPTARQTLPRAAVQRQPWLVERFQPERDTFALQDLFDQVRMAASNTFSDPEAQYPSYCFEAPYYKASYKPLFETQHFVVRNSSIQKVYGFCATYYSESLSRGIIAAIVVSTSHRSKGIGFSLHQHALRYLEQRPGIEAVQFGSEIPVIFAGVPNRLSTHQLGLRSWVKNRGWDVGNWNHHEFYVIRLSNDWHRTILPEKIASNNSYQYDSVQPEDKEELDHHLLVQTCYGAGNSSLRHPVVLSELYRIAQADSQGCKLLLARETRNTDSGGGKGKIVGSIILYHGSSKMNKYFPTEDRKTGGLVGVVAIRGAEGVPIVEGLISKSILILIEMGFVSAQTFIVGDPVFPPMLVNLGFQKTSEFLSISKKATLPVENQPPTLMGSVAA</sequence>
<evidence type="ECO:0000256" key="2">
    <source>
        <dbReference type="ARBA" id="ARBA00022801"/>
    </source>
</evidence>
<dbReference type="OrthoDB" id="4215304at2759"/>
<dbReference type="Proteomes" id="UP000214365">
    <property type="component" value="Unassembled WGS sequence"/>
</dbReference>
<comment type="caution">
    <text evidence="9">The sequence shown here is derived from an EMBL/GenBank/DDBJ whole genome shotgun (WGS) entry which is preliminary data.</text>
</comment>
<keyword evidence="5" id="KW-0326">Glycosidase</keyword>
<evidence type="ECO:0000256" key="5">
    <source>
        <dbReference type="ARBA" id="ARBA00023295"/>
    </source>
</evidence>
<dbReference type="SUPFAM" id="SSF51445">
    <property type="entry name" value="(Trans)glycosidases"/>
    <property type="match status" value="1"/>
</dbReference>
<dbReference type="InterPro" id="IPR001764">
    <property type="entry name" value="Glyco_hydro_3_N"/>
</dbReference>
<evidence type="ECO:0000256" key="6">
    <source>
        <dbReference type="SAM" id="MobiDB-lite"/>
    </source>
</evidence>
<dbReference type="GeneID" id="31006674"/>
<dbReference type="RefSeq" id="XP_020117645.1">
    <property type="nucleotide sequence ID" value="XM_020262202.1"/>
</dbReference>
<dbReference type="GO" id="GO:0005975">
    <property type="term" value="P:carbohydrate metabolic process"/>
    <property type="evidence" value="ECO:0007669"/>
    <property type="project" value="InterPro"/>
</dbReference>
<reference evidence="9 10" key="1">
    <citation type="submission" date="2015-06" db="EMBL/GenBank/DDBJ databases">
        <title>Talaromyces atroroseus IBT 11181 draft genome.</title>
        <authorList>
            <person name="Rasmussen K.B."/>
            <person name="Rasmussen S."/>
            <person name="Petersen B."/>
            <person name="Sicheritz-Ponten T."/>
            <person name="Mortensen U.H."/>
            <person name="Thrane U."/>
        </authorList>
    </citation>
    <scope>NUCLEOTIDE SEQUENCE [LARGE SCALE GENOMIC DNA]</scope>
    <source>
        <strain evidence="9 10">IBT 11181</strain>
    </source>
</reference>
<evidence type="ECO:0000259" key="7">
    <source>
        <dbReference type="Pfam" id="PF00583"/>
    </source>
</evidence>
<dbReference type="InterPro" id="IPR017853">
    <property type="entry name" value="GH"/>
</dbReference>
<dbReference type="InterPro" id="IPR016181">
    <property type="entry name" value="Acyl_CoA_acyltransferase"/>
</dbReference>
<dbReference type="GO" id="GO:0016747">
    <property type="term" value="F:acyltransferase activity, transferring groups other than amino-acyl groups"/>
    <property type="evidence" value="ECO:0007669"/>
    <property type="project" value="InterPro"/>
</dbReference>
<dbReference type="GO" id="GO:0004553">
    <property type="term" value="F:hydrolase activity, hydrolyzing O-glycosyl compounds"/>
    <property type="evidence" value="ECO:0007669"/>
    <property type="project" value="InterPro"/>
</dbReference>
<evidence type="ECO:0000313" key="10">
    <source>
        <dbReference type="Proteomes" id="UP000214365"/>
    </source>
</evidence>
<dbReference type="PANTHER" id="PTHR30480">
    <property type="entry name" value="BETA-HEXOSAMINIDASE-RELATED"/>
    <property type="match status" value="1"/>
</dbReference>
<dbReference type="EMBL" id="LFMY01000011">
    <property type="protein sequence ID" value="OKL57524.1"/>
    <property type="molecule type" value="Genomic_DNA"/>
</dbReference>
<evidence type="ECO:0000256" key="3">
    <source>
        <dbReference type="ARBA" id="ARBA00023180"/>
    </source>
</evidence>